<accession>A0A8T0HS19</accession>
<name>A0A8T0HS19_CERPU</name>
<organism evidence="1 2">
    <name type="scientific">Ceratodon purpureus</name>
    <name type="common">Fire moss</name>
    <name type="synonym">Dicranum purpureum</name>
    <dbReference type="NCBI Taxonomy" id="3225"/>
    <lineage>
        <taxon>Eukaryota</taxon>
        <taxon>Viridiplantae</taxon>
        <taxon>Streptophyta</taxon>
        <taxon>Embryophyta</taxon>
        <taxon>Bryophyta</taxon>
        <taxon>Bryophytina</taxon>
        <taxon>Bryopsida</taxon>
        <taxon>Dicranidae</taxon>
        <taxon>Pseudoditrichales</taxon>
        <taxon>Ditrichaceae</taxon>
        <taxon>Ceratodon</taxon>
    </lineage>
</organism>
<proteinExistence type="predicted"/>
<dbReference type="Proteomes" id="UP000822688">
    <property type="component" value="Chromosome V"/>
</dbReference>
<sequence length="106" mass="11890">MTSHAITANSPCYILHPDHGNCIVVKGRTGGSWKSPSQKLGSLCKEGEQMVQIHKVNKPNLRLPILEERQPFTDLKHALIKPAGFSVYVKWPTKFLWKKPRTSKAG</sequence>
<evidence type="ECO:0000313" key="1">
    <source>
        <dbReference type="EMBL" id="KAG0573636.1"/>
    </source>
</evidence>
<comment type="caution">
    <text evidence="1">The sequence shown here is derived from an EMBL/GenBank/DDBJ whole genome shotgun (WGS) entry which is preliminary data.</text>
</comment>
<dbReference type="AlphaFoldDB" id="A0A8T0HS19"/>
<dbReference type="EMBL" id="CM026426">
    <property type="protein sequence ID" value="KAG0573636.1"/>
    <property type="molecule type" value="Genomic_DNA"/>
</dbReference>
<evidence type="ECO:0000313" key="2">
    <source>
        <dbReference type="Proteomes" id="UP000822688"/>
    </source>
</evidence>
<keyword evidence="2" id="KW-1185">Reference proteome</keyword>
<protein>
    <submittedName>
        <fullName evidence="1">Uncharacterized protein</fullName>
    </submittedName>
</protein>
<reference evidence="1" key="1">
    <citation type="submission" date="2020-06" db="EMBL/GenBank/DDBJ databases">
        <title>WGS assembly of Ceratodon purpureus strain R40.</title>
        <authorList>
            <person name="Carey S.B."/>
            <person name="Jenkins J."/>
            <person name="Shu S."/>
            <person name="Lovell J.T."/>
            <person name="Sreedasyam A."/>
            <person name="Maumus F."/>
            <person name="Tiley G.P."/>
            <person name="Fernandez-Pozo N."/>
            <person name="Barry K."/>
            <person name="Chen C."/>
            <person name="Wang M."/>
            <person name="Lipzen A."/>
            <person name="Daum C."/>
            <person name="Saski C.A."/>
            <person name="Payton A.C."/>
            <person name="Mcbreen J.C."/>
            <person name="Conrad R.E."/>
            <person name="Kollar L.M."/>
            <person name="Olsson S."/>
            <person name="Huttunen S."/>
            <person name="Landis J.B."/>
            <person name="Wickett N.J."/>
            <person name="Johnson M.G."/>
            <person name="Rensing S.A."/>
            <person name="Grimwood J."/>
            <person name="Schmutz J."/>
            <person name="Mcdaniel S.F."/>
        </authorList>
    </citation>
    <scope>NUCLEOTIDE SEQUENCE</scope>
    <source>
        <strain evidence="1">R40</strain>
    </source>
</reference>
<gene>
    <name evidence="1" type="ORF">KC19_VG195700</name>
</gene>